<gene>
    <name evidence="3" type="ORF">ACFFSY_28720</name>
</gene>
<dbReference type="RefSeq" id="WP_377500672.1">
    <property type="nucleotide sequence ID" value="NZ_JBHMDO010000047.1"/>
</dbReference>
<dbReference type="EMBL" id="JBHMDO010000047">
    <property type="protein sequence ID" value="MFB9329943.1"/>
    <property type="molecule type" value="Genomic_DNA"/>
</dbReference>
<dbReference type="PROSITE" id="PS50943">
    <property type="entry name" value="HTH_CROC1"/>
    <property type="match status" value="1"/>
</dbReference>
<protein>
    <submittedName>
        <fullName evidence="3">Helix-turn-helix domain-containing protein</fullName>
    </submittedName>
</protein>
<comment type="caution">
    <text evidence="3">The sequence shown here is derived from an EMBL/GenBank/DDBJ whole genome shotgun (WGS) entry which is preliminary data.</text>
</comment>
<name>A0ABV5L0F0_9BACL</name>
<feature type="compositionally biased region" description="Basic and acidic residues" evidence="1">
    <location>
        <begin position="133"/>
        <end position="144"/>
    </location>
</feature>
<accession>A0ABV5L0F0</accession>
<feature type="domain" description="HTH cro/C1-type" evidence="2">
    <location>
        <begin position="8"/>
        <end position="62"/>
    </location>
</feature>
<dbReference type="Proteomes" id="UP001589747">
    <property type="component" value="Unassembled WGS sequence"/>
</dbReference>
<keyword evidence="4" id="KW-1185">Reference proteome</keyword>
<reference evidence="3 4" key="1">
    <citation type="submission" date="2024-09" db="EMBL/GenBank/DDBJ databases">
        <authorList>
            <person name="Sun Q."/>
            <person name="Mori K."/>
        </authorList>
    </citation>
    <scope>NUCLEOTIDE SEQUENCE [LARGE SCALE GENOMIC DNA]</scope>
    <source>
        <strain evidence="3 4">TISTR 2452</strain>
    </source>
</reference>
<evidence type="ECO:0000313" key="4">
    <source>
        <dbReference type="Proteomes" id="UP001589747"/>
    </source>
</evidence>
<feature type="region of interest" description="Disordered" evidence="1">
    <location>
        <begin position="122"/>
        <end position="144"/>
    </location>
</feature>
<sequence>MQTIYERIESLIARRGMAKKAFCEQLNISTGNFGDWKRNVSAPSARKLIEIAAFFDVSLDWLMTGREFQPRQARVNESREPYFFESRWQLDCRISDLPEKERAFITEYLAFSGFRKEQEAKLTEQRQSAAVNKNEKTEKEEPKG</sequence>
<dbReference type="InterPro" id="IPR010744">
    <property type="entry name" value="Phage_CI_N"/>
</dbReference>
<proteinExistence type="predicted"/>
<evidence type="ECO:0000256" key="1">
    <source>
        <dbReference type="SAM" id="MobiDB-lite"/>
    </source>
</evidence>
<dbReference type="SUPFAM" id="SSF47413">
    <property type="entry name" value="lambda repressor-like DNA-binding domains"/>
    <property type="match status" value="1"/>
</dbReference>
<evidence type="ECO:0000313" key="3">
    <source>
        <dbReference type="EMBL" id="MFB9329943.1"/>
    </source>
</evidence>
<dbReference type="InterPro" id="IPR010982">
    <property type="entry name" value="Lambda_DNA-bd_dom_sf"/>
</dbReference>
<dbReference type="Pfam" id="PF07022">
    <property type="entry name" value="Phage_CI_repr"/>
    <property type="match status" value="1"/>
</dbReference>
<dbReference type="Gene3D" id="1.10.260.40">
    <property type="entry name" value="lambda repressor-like DNA-binding domains"/>
    <property type="match status" value="1"/>
</dbReference>
<dbReference type="CDD" id="cd00093">
    <property type="entry name" value="HTH_XRE"/>
    <property type="match status" value="1"/>
</dbReference>
<dbReference type="InterPro" id="IPR001387">
    <property type="entry name" value="Cro/C1-type_HTH"/>
</dbReference>
<organism evidence="3 4">
    <name type="scientific">Paenibacillus aurantiacus</name>
    <dbReference type="NCBI Taxonomy" id="1936118"/>
    <lineage>
        <taxon>Bacteria</taxon>
        <taxon>Bacillati</taxon>
        <taxon>Bacillota</taxon>
        <taxon>Bacilli</taxon>
        <taxon>Bacillales</taxon>
        <taxon>Paenibacillaceae</taxon>
        <taxon>Paenibacillus</taxon>
    </lineage>
</organism>
<dbReference type="SMART" id="SM00530">
    <property type="entry name" value="HTH_XRE"/>
    <property type="match status" value="1"/>
</dbReference>
<evidence type="ECO:0000259" key="2">
    <source>
        <dbReference type="PROSITE" id="PS50943"/>
    </source>
</evidence>